<keyword evidence="2" id="KW-1133">Transmembrane helix</keyword>
<name>A0A9P7NFB1_9HYPO</name>
<evidence type="ECO:0000313" key="5">
    <source>
        <dbReference type="Proteomes" id="UP000748025"/>
    </source>
</evidence>
<keyword evidence="2" id="KW-0812">Transmembrane</keyword>
<dbReference type="EMBL" id="SRPW01000260">
    <property type="protein sequence ID" value="KAG6016282.1"/>
    <property type="molecule type" value="Genomic_DNA"/>
</dbReference>
<gene>
    <name evidence="4" type="ORF">E4U43_003965</name>
</gene>
<feature type="region of interest" description="Disordered" evidence="1">
    <location>
        <begin position="52"/>
        <end position="126"/>
    </location>
</feature>
<feature type="region of interest" description="Disordered" evidence="1">
    <location>
        <begin position="218"/>
        <end position="264"/>
    </location>
</feature>
<keyword evidence="3" id="KW-0732">Signal</keyword>
<keyword evidence="2" id="KW-0472">Membrane</keyword>
<comment type="caution">
    <text evidence="4">The sequence shown here is derived from an EMBL/GenBank/DDBJ whole genome shotgun (WGS) entry which is preliminary data.</text>
</comment>
<feature type="signal peptide" evidence="3">
    <location>
        <begin position="1"/>
        <end position="22"/>
    </location>
</feature>
<feature type="compositionally biased region" description="Polar residues" evidence="1">
    <location>
        <begin position="243"/>
        <end position="264"/>
    </location>
</feature>
<evidence type="ECO:0000313" key="4">
    <source>
        <dbReference type="EMBL" id="KAG6016282.1"/>
    </source>
</evidence>
<dbReference type="OrthoDB" id="5425782at2759"/>
<protein>
    <recommendedName>
        <fullName evidence="6">Mid2 domain-containing protein</fullName>
    </recommendedName>
</protein>
<evidence type="ECO:0000256" key="1">
    <source>
        <dbReference type="SAM" id="MobiDB-lite"/>
    </source>
</evidence>
<feature type="transmembrane region" description="Helical" evidence="2">
    <location>
        <begin position="179"/>
        <end position="200"/>
    </location>
</feature>
<organism evidence="4 5">
    <name type="scientific">Claviceps pusilla</name>
    <dbReference type="NCBI Taxonomy" id="123648"/>
    <lineage>
        <taxon>Eukaryota</taxon>
        <taxon>Fungi</taxon>
        <taxon>Dikarya</taxon>
        <taxon>Ascomycota</taxon>
        <taxon>Pezizomycotina</taxon>
        <taxon>Sordariomycetes</taxon>
        <taxon>Hypocreomycetidae</taxon>
        <taxon>Hypocreales</taxon>
        <taxon>Clavicipitaceae</taxon>
        <taxon>Claviceps</taxon>
    </lineage>
</organism>
<feature type="compositionally biased region" description="Low complexity" evidence="1">
    <location>
        <begin position="52"/>
        <end position="89"/>
    </location>
</feature>
<accession>A0A9P7NFB1</accession>
<dbReference type="Proteomes" id="UP000748025">
    <property type="component" value="Unassembled WGS sequence"/>
</dbReference>
<feature type="compositionally biased region" description="Low complexity" evidence="1">
    <location>
        <begin position="96"/>
        <end position="110"/>
    </location>
</feature>
<evidence type="ECO:0000256" key="2">
    <source>
        <dbReference type="SAM" id="Phobius"/>
    </source>
</evidence>
<feature type="chain" id="PRO_5040486526" description="Mid2 domain-containing protein" evidence="3">
    <location>
        <begin position="23"/>
        <end position="264"/>
    </location>
</feature>
<evidence type="ECO:0008006" key="6">
    <source>
        <dbReference type="Google" id="ProtNLM"/>
    </source>
</evidence>
<evidence type="ECO:0000256" key="3">
    <source>
        <dbReference type="SAM" id="SignalP"/>
    </source>
</evidence>
<proteinExistence type="predicted"/>
<sequence length="264" mass="27556">MRLNRAFQKLLVASAMLCMAQASWLDEDKLAGKEIIGRQAAAEIIEGVGVSGSLPSPTSSTPGDSIPPKTTTTSTTTTSTTTSAIAQSPGKPPSPTTTSTSQGGPQPTGSFQWTPTSLPESSSVTATPVVSTRIEIVTSTLSDGSKAIVTSIIKTTSTPVISHDDVETTGMTTKTRNTVIGLVVGIGGAVVVGALGLVAWRIWGRKRHDEEHDVLMDYDMSTSPPPPAEKSERGGSAGGAQRTPFQSTLENYHQPNKVNASFNF</sequence>
<feature type="compositionally biased region" description="Polar residues" evidence="1">
    <location>
        <begin position="111"/>
        <end position="120"/>
    </location>
</feature>
<keyword evidence="5" id="KW-1185">Reference proteome</keyword>
<dbReference type="AlphaFoldDB" id="A0A9P7NFB1"/>
<reference evidence="4" key="1">
    <citation type="journal article" date="2020" name="bioRxiv">
        <title>Whole genome comparisons of ergot fungi reveals the divergence and evolution of species within the genus Claviceps are the result of varying mechanisms driving genome evolution and host range expansion.</title>
        <authorList>
            <person name="Wyka S.A."/>
            <person name="Mondo S.J."/>
            <person name="Liu M."/>
            <person name="Dettman J."/>
            <person name="Nalam V."/>
            <person name="Broders K.D."/>
        </authorList>
    </citation>
    <scope>NUCLEOTIDE SEQUENCE</scope>
    <source>
        <strain evidence="4">CCC 602</strain>
    </source>
</reference>